<dbReference type="InterPro" id="IPR026088">
    <property type="entry name" value="Niban-like"/>
</dbReference>
<comment type="caution">
    <text evidence="3">The sequence shown here is derived from an EMBL/GenBank/DDBJ whole genome shotgun (WGS) entry which is preliminary data.</text>
</comment>
<name>A0A5A8EJP5_CAFRO</name>
<feature type="region of interest" description="Disordered" evidence="1">
    <location>
        <begin position="620"/>
        <end position="653"/>
    </location>
</feature>
<sequence>MGNAVPGMPDMRLGEIKELVETMFTTFTPLYALGYGEALIAEEKAMRSGGGRVIPYRLLTMPLPSEPLASGFVMKLGEVRKNWKKRFMVVLNEADNYEARLFENEVEAPFDRKKVKGTGIINFASRRVSRLRASDDDDVKVFESLKRPKESHILRIAPYWKWDQRRTWFIELENEEQLSSWEDALRFAAWRARAPLNPDPVKRAAFESAYRQTRRELRVWGYYSCCATEEEMLAFLANDAVEDTIMPSVYSAIKSGRAERIIRDKVRETVNNTVGASVRAGWIAASKAIDTAEPSVRDAVAKAVGPILDAVALVENKIADSATGVIRPAVESSLSPVLEPILKLLFSPLANAHAKAVEVVRESLIATCAAEGGATSEKGLKYLSRVERNARYQRSVFYEPCRALRDDRGDWGEAARAELAARAPGLSEWRMDNIMREGLALVCKNAVFTFKRLITDGLPGASSPLTPEAAMADTLGRMVVDCKIAAIEDMHSIFMSVLYPLVLKAAKAGLDPVMEPISSSIPEVAKAFINPTTMVEDLLQRILADAVLAGINKPARAVLDERMGALDGIDMAVVAKYESDEAAAAAAAIKAAEAAEAAAAKAKAAGDKAAEAATEAVEASDSAAAAAASSEAAKPAEGNGAAAAAAGASSDSA</sequence>
<gene>
    <name evidence="3" type="ORF">FNF27_01000</name>
</gene>
<dbReference type="OrthoDB" id="2157866at2759"/>
<reference evidence="3 4" key="1">
    <citation type="submission" date="2019-07" db="EMBL/GenBank/DDBJ databases">
        <title>Genomes of Cafeteria roenbergensis.</title>
        <authorList>
            <person name="Fischer M.G."/>
            <person name="Hackl T."/>
            <person name="Roman M."/>
        </authorList>
    </citation>
    <scope>NUCLEOTIDE SEQUENCE [LARGE SCALE GENOMIC DNA]</scope>
    <source>
        <strain evidence="3 4">E4-10P</strain>
    </source>
</reference>
<dbReference type="PANTHER" id="PTHR14392:SF8">
    <property type="entry name" value="PH DOMAIN-CONTAINING PROTEIN DDB_G0267786"/>
    <property type="match status" value="1"/>
</dbReference>
<dbReference type="Proteomes" id="UP000322899">
    <property type="component" value="Unassembled WGS sequence"/>
</dbReference>
<dbReference type="EMBL" id="VLTO01000003">
    <property type="protein sequence ID" value="KAA0177829.1"/>
    <property type="molecule type" value="Genomic_DNA"/>
</dbReference>
<dbReference type="InterPro" id="IPR011993">
    <property type="entry name" value="PH-like_dom_sf"/>
</dbReference>
<dbReference type="PANTHER" id="PTHR14392">
    <property type="entry name" value="NIBAN FAMILY MEMBER"/>
    <property type="match status" value="1"/>
</dbReference>
<dbReference type="PROSITE" id="PS50003">
    <property type="entry name" value="PH_DOMAIN"/>
    <property type="match status" value="1"/>
</dbReference>
<protein>
    <recommendedName>
        <fullName evidence="2">PH domain-containing protein</fullName>
    </recommendedName>
</protein>
<evidence type="ECO:0000313" key="4">
    <source>
        <dbReference type="Proteomes" id="UP000322899"/>
    </source>
</evidence>
<organism evidence="3 4">
    <name type="scientific">Cafeteria roenbergensis</name>
    <name type="common">Marine flagellate</name>
    <dbReference type="NCBI Taxonomy" id="33653"/>
    <lineage>
        <taxon>Eukaryota</taxon>
        <taxon>Sar</taxon>
        <taxon>Stramenopiles</taxon>
        <taxon>Bigyra</taxon>
        <taxon>Opalozoa</taxon>
        <taxon>Bicosoecida</taxon>
        <taxon>Cafeteriaceae</taxon>
        <taxon>Cafeteria</taxon>
    </lineage>
</organism>
<accession>A0A5A8EJP5</accession>
<dbReference type="Gene3D" id="2.30.29.30">
    <property type="entry name" value="Pleckstrin-homology domain (PH domain)/Phosphotyrosine-binding domain (PTB)"/>
    <property type="match status" value="1"/>
</dbReference>
<dbReference type="AlphaFoldDB" id="A0A5A8EJP5"/>
<proteinExistence type="predicted"/>
<evidence type="ECO:0000256" key="1">
    <source>
        <dbReference type="SAM" id="MobiDB-lite"/>
    </source>
</evidence>
<evidence type="ECO:0000259" key="2">
    <source>
        <dbReference type="PROSITE" id="PS50003"/>
    </source>
</evidence>
<evidence type="ECO:0000313" key="3">
    <source>
        <dbReference type="EMBL" id="KAA0177829.1"/>
    </source>
</evidence>
<dbReference type="InterPro" id="IPR001849">
    <property type="entry name" value="PH_domain"/>
</dbReference>
<feature type="domain" description="PH" evidence="2">
    <location>
        <begin position="66"/>
        <end position="190"/>
    </location>
</feature>
<dbReference type="SUPFAM" id="SSF50729">
    <property type="entry name" value="PH domain-like"/>
    <property type="match status" value="1"/>
</dbReference>